<dbReference type="EMBL" id="RSDW01000001">
    <property type="protein sequence ID" value="RSL18496.1"/>
    <property type="molecule type" value="Genomic_DNA"/>
</dbReference>
<evidence type="ECO:0000313" key="2">
    <source>
        <dbReference type="EMBL" id="RSL18496.1"/>
    </source>
</evidence>
<dbReference type="AlphaFoldDB" id="A0A3R9R5J4"/>
<proteinExistence type="predicted"/>
<gene>
    <name evidence="2" type="ORF">EDE15_4081</name>
</gene>
<evidence type="ECO:0000313" key="3">
    <source>
        <dbReference type="Proteomes" id="UP000269669"/>
    </source>
</evidence>
<reference evidence="2 3" key="1">
    <citation type="submission" date="2018-12" db="EMBL/GenBank/DDBJ databases">
        <title>Sequencing of bacterial isolates from soil warming experiment in Harvard Forest, Massachusetts, USA.</title>
        <authorList>
            <person name="Deangelis K."/>
        </authorList>
    </citation>
    <scope>NUCLEOTIDE SEQUENCE [LARGE SCALE GENOMIC DNA]</scope>
    <source>
        <strain evidence="2 3">EB153</strain>
    </source>
</reference>
<accession>A0A3R9R5J4</accession>
<dbReference type="Proteomes" id="UP000269669">
    <property type="component" value="Unassembled WGS sequence"/>
</dbReference>
<comment type="caution">
    <text evidence="2">The sequence shown here is derived from an EMBL/GenBank/DDBJ whole genome shotgun (WGS) entry which is preliminary data.</text>
</comment>
<organism evidence="2 3">
    <name type="scientific">Edaphobacter aggregans</name>
    <dbReference type="NCBI Taxonomy" id="570835"/>
    <lineage>
        <taxon>Bacteria</taxon>
        <taxon>Pseudomonadati</taxon>
        <taxon>Acidobacteriota</taxon>
        <taxon>Terriglobia</taxon>
        <taxon>Terriglobales</taxon>
        <taxon>Acidobacteriaceae</taxon>
        <taxon>Edaphobacter</taxon>
    </lineage>
</organism>
<evidence type="ECO:0000256" key="1">
    <source>
        <dbReference type="SAM" id="MobiDB-lite"/>
    </source>
</evidence>
<feature type="region of interest" description="Disordered" evidence="1">
    <location>
        <begin position="15"/>
        <end position="36"/>
    </location>
</feature>
<name>A0A3R9R5J4_9BACT</name>
<protein>
    <submittedName>
        <fullName evidence="2">Uncharacterized protein</fullName>
    </submittedName>
</protein>
<keyword evidence="3" id="KW-1185">Reference proteome</keyword>
<sequence length="36" mass="4066">MHRRYGIVSLSPEAVRNKHADQQPTWSTKTSEVVGV</sequence>
<feature type="compositionally biased region" description="Polar residues" evidence="1">
    <location>
        <begin position="22"/>
        <end position="36"/>
    </location>
</feature>